<dbReference type="PROSITE" id="PS51194">
    <property type="entry name" value="HELICASE_CTER"/>
    <property type="match status" value="1"/>
</dbReference>
<evidence type="ECO:0000256" key="1">
    <source>
        <dbReference type="ARBA" id="ARBA00022741"/>
    </source>
</evidence>
<name>A0A2T5XXG1_9FLAO</name>
<dbReference type="GO" id="GO:0003676">
    <property type="term" value="F:nucleic acid binding"/>
    <property type="evidence" value="ECO:0007669"/>
    <property type="project" value="InterPro"/>
</dbReference>
<comment type="caution">
    <text evidence="7">The sequence shown here is derived from an EMBL/GenBank/DDBJ whole genome shotgun (WGS) entry which is preliminary data.</text>
</comment>
<sequence length="629" mass="73374">MSLKDTIAYEIHRPTGFKESVVFHHAQAEVYYTLLKGKNVVLSAPTSFGKSLIIDSIIAFQKYLNIIIIVPTIALIDETRKRLSKFKDLYKIITHPSQSYSNKNVFILTQERAIEIIPNIDVDFFVIDEFYKLNFQNTDQDKERCLVLNQVFYMLVKKNAQFYLLGPNIEEVTRKLLDNIEFKFIKTDYKTVISEHHNVNLKKREEAITRLIELASSLEEPTLIFCQSPASANKVAKAFLDSKGFEKTNKNDELVDWLKNNYHSEWILPNSLGYAIGIHHGGVPRAIAQKCVNLFNEGKIKYLICTSTLIEGINTKAKNVIIYDNKIAKTKFDYFTFNNICGRSGRMFSYFVGHVYLFYEPPVAELPLVEFPIFSQPKEVSENLLINIDEKDLKESSKVKLKKYTEQDILSQEILKKNSYIDLNKQLNLATFIHSKVDEIHSSMYWKSIPTNNQLKFACELIWEYFVNSKKKYGIISGKQLHFRINQFRYAKNIKNFIADVIKTDRNVLDVNEAIELAFNIQRYWINFKFPRYLMTLQDIVNDVFKKYNLQLCDYSYYASLVECYFISPYVVPLDEYGLPIPISVKIGKTENISSNIDEALEQLRNFTPSQQNFLKVEREFINDFKLYI</sequence>
<dbReference type="GO" id="GO:0004386">
    <property type="term" value="F:helicase activity"/>
    <property type="evidence" value="ECO:0007669"/>
    <property type="project" value="UniProtKB-KW"/>
</dbReference>
<dbReference type="SMART" id="SM00487">
    <property type="entry name" value="DEXDc"/>
    <property type="match status" value="1"/>
</dbReference>
<keyword evidence="1" id="KW-0547">Nucleotide-binding</keyword>
<dbReference type="Pfam" id="PF00271">
    <property type="entry name" value="Helicase_C"/>
    <property type="match status" value="1"/>
</dbReference>
<evidence type="ECO:0000256" key="3">
    <source>
        <dbReference type="ARBA" id="ARBA00022806"/>
    </source>
</evidence>
<proteinExistence type="predicted"/>
<dbReference type="Proteomes" id="UP000243985">
    <property type="component" value="Unassembled WGS sequence"/>
</dbReference>
<dbReference type="GO" id="GO:0005524">
    <property type="term" value="F:ATP binding"/>
    <property type="evidence" value="ECO:0007669"/>
    <property type="project" value="UniProtKB-KW"/>
</dbReference>
<reference evidence="7 8" key="1">
    <citation type="submission" date="2018-04" db="EMBL/GenBank/DDBJ databases">
        <title>Genomic Encyclopedia of Archaeal and Bacterial Type Strains, Phase II (KMG-II): from individual species to whole genera.</title>
        <authorList>
            <person name="Goeker M."/>
        </authorList>
    </citation>
    <scope>NUCLEOTIDE SEQUENCE [LARGE SCALE GENOMIC DNA]</scope>
    <source>
        <strain evidence="7 8">DSM 22902</strain>
    </source>
</reference>
<dbReference type="InterPro" id="IPR001650">
    <property type="entry name" value="Helicase_C-like"/>
</dbReference>
<feature type="domain" description="Helicase C-terminal" evidence="6">
    <location>
        <begin position="210"/>
        <end position="405"/>
    </location>
</feature>
<evidence type="ECO:0000256" key="2">
    <source>
        <dbReference type="ARBA" id="ARBA00022801"/>
    </source>
</evidence>
<dbReference type="GeneID" id="84580174"/>
<gene>
    <name evidence="7" type="ORF">C8P65_102204</name>
</gene>
<keyword evidence="4" id="KW-0067">ATP-binding</keyword>
<keyword evidence="3 7" id="KW-0347">Helicase</keyword>
<keyword evidence="2" id="KW-0378">Hydrolase</keyword>
<feature type="domain" description="Helicase ATP-binding" evidence="5">
    <location>
        <begin position="31"/>
        <end position="187"/>
    </location>
</feature>
<dbReference type="EMBL" id="QBKG01000002">
    <property type="protein sequence ID" value="PTX08162.1"/>
    <property type="molecule type" value="Genomic_DNA"/>
</dbReference>
<dbReference type="PROSITE" id="PS51192">
    <property type="entry name" value="HELICASE_ATP_BIND_1"/>
    <property type="match status" value="1"/>
</dbReference>
<evidence type="ECO:0000259" key="5">
    <source>
        <dbReference type="PROSITE" id="PS51192"/>
    </source>
</evidence>
<evidence type="ECO:0000313" key="8">
    <source>
        <dbReference type="Proteomes" id="UP000243985"/>
    </source>
</evidence>
<dbReference type="SUPFAM" id="SSF52540">
    <property type="entry name" value="P-loop containing nucleoside triphosphate hydrolases"/>
    <property type="match status" value="1"/>
</dbReference>
<dbReference type="PANTHER" id="PTHR12131:SF1">
    <property type="entry name" value="ATP-DEPENDENT RNA HELICASE SUPV3L1, MITOCHONDRIAL-RELATED"/>
    <property type="match status" value="1"/>
</dbReference>
<accession>A0A2T5XXG1</accession>
<dbReference type="SMART" id="SM00490">
    <property type="entry name" value="HELICc"/>
    <property type="match status" value="1"/>
</dbReference>
<dbReference type="PANTHER" id="PTHR12131">
    <property type="entry name" value="ATP-DEPENDENT RNA AND DNA HELICASE"/>
    <property type="match status" value="1"/>
</dbReference>
<evidence type="ECO:0000313" key="7">
    <source>
        <dbReference type="EMBL" id="PTX08162.1"/>
    </source>
</evidence>
<dbReference type="InterPro" id="IPR011545">
    <property type="entry name" value="DEAD/DEAH_box_helicase_dom"/>
</dbReference>
<dbReference type="Gene3D" id="3.40.50.300">
    <property type="entry name" value="P-loop containing nucleotide triphosphate hydrolases"/>
    <property type="match status" value="2"/>
</dbReference>
<dbReference type="GO" id="GO:0016787">
    <property type="term" value="F:hydrolase activity"/>
    <property type="evidence" value="ECO:0007669"/>
    <property type="project" value="UniProtKB-KW"/>
</dbReference>
<dbReference type="RefSeq" id="WP_107781481.1">
    <property type="nucleotide sequence ID" value="NZ_QBKG01000002.1"/>
</dbReference>
<dbReference type="InterPro" id="IPR027417">
    <property type="entry name" value="P-loop_NTPase"/>
</dbReference>
<dbReference type="InterPro" id="IPR014001">
    <property type="entry name" value="Helicase_ATP-bd"/>
</dbReference>
<evidence type="ECO:0000256" key="4">
    <source>
        <dbReference type="ARBA" id="ARBA00022840"/>
    </source>
</evidence>
<evidence type="ECO:0000259" key="6">
    <source>
        <dbReference type="PROSITE" id="PS51194"/>
    </source>
</evidence>
<dbReference type="InterPro" id="IPR050699">
    <property type="entry name" value="RNA-DNA_Helicase"/>
</dbReference>
<organism evidence="7 8">
    <name type="scientific">Capnocytophaga leadbetteri</name>
    <dbReference type="NCBI Taxonomy" id="327575"/>
    <lineage>
        <taxon>Bacteria</taxon>
        <taxon>Pseudomonadati</taxon>
        <taxon>Bacteroidota</taxon>
        <taxon>Flavobacteriia</taxon>
        <taxon>Flavobacteriales</taxon>
        <taxon>Flavobacteriaceae</taxon>
        <taxon>Capnocytophaga</taxon>
    </lineage>
</organism>
<protein>
    <submittedName>
        <fullName evidence="7">RAD3-like DEAD/DEAH box helicase</fullName>
    </submittedName>
</protein>
<dbReference type="Pfam" id="PF00270">
    <property type="entry name" value="DEAD"/>
    <property type="match status" value="1"/>
</dbReference>
<dbReference type="AlphaFoldDB" id="A0A2T5XXG1"/>